<evidence type="ECO:0000313" key="5">
    <source>
        <dbReference type="Proteomes" id="UP000332933"/>
    </source>
</evidence>
<reference evidence="4 5" key="1">
    <citation type="submission" date="2019-03" db="EMBL/GenBank/DDBJ databases">
        <authorList>
            <person name="Gaulin E."/>
            <person name="Dumas B."/>
        </authorList>
    </citation>
    <scope>NUCLEOTIDE SEQUENCE [LARGE SCALE GENOMIC DNA]</scope>
    <source>
        <strain evidence="4">CBS 568.67</strain>
    </source>
</reference>
<reference evidence="3" key="2">
    <citation type="submission" date="2019-06" db="EMBL/GenBank/DDBJ databases">
        <title>Genomics analysis of Aphanomyces spp. identifies a new class of oomycete effector associated with host adaptation.</title>
        <authorList>
            <person name="Gaulin E."/>
        </authorList>
    </citation>
    <scope>NUCLEOTIDE SEQUENCE</scope>
    <source>
        <strain evidence="3">CBS 578.67</strain>
    </source>
</reference>
<dbReference type="InterPro" id="IPR001005">
    <property type="entry name" value="SANT/Myb"/>
</dbReference>
<dbReference type="InterPro" id="IPR009057">
    <property type="entry name" value="Homeodomain-like_sf"/>
</dbReference>
<evidence type="ECO:0000313" key="4">
    <source>
        <dbReference type="EMBL" id="VFT85277.1"/>
    </source>
</evidence>
<sequence length="252" mass="28198">MKALVFEFGTKNWNEIASHFTHKSGRQCHERWKQMGAIVETPKKSGPYIGNFDFTKAIAVIKKNVAGDTAYKTTPTMPRSHHATTPVPGILGKASALSQASGSLSLSYSASPRIGKVSKLNNIANKLKIRQELNSAEKSVANRFASPPQKRKLDQWSRMYGVDVEQIECVSVIKRPPPPPAGFLPRRILPQNKRQRINDASRPVHESPWMSWTSETLEHSLMSMIEWKYPTYSTKQQLAAINSMVARKTQAA</sequence>
<protein>
    <submittedName>
        <fullName evidence="4">Aste57867_8391 protein</fullName>
    </submittedName>
</protein>
<evidence type="ECO:0000259" key="1">
    <source>
        <dbReference type="PROSITE" id="PS50090"/>
    </source>
</evidence>
<dbReference type="SUPFAM" id="SSF46689">
    <property type="entry name" value="Homeodomain-like"/>
    <property type="match status" value="1"/>
</dbReference>
<dbReference type="PROSITE" id="PS50090">
    <property type="entry name" value="MYB_LIKE"/>
    <property type="match status" value="1"/>
</dbReference>
<dbReference type="Gene3D" id="1.10.10.60">
    <property type="entry name" value="Homeodomain-like"/>
    <property type="match status" value="1"/>
</dbReference>
<keyword evidence="5" id="KW-1185">Reference proteome</keyword>
<evidence type="ECO:0000313" key="3">
    <source>
        <dbReference type="EMBL" id="KAF0701094.1"/>
    </source>
</evidence>
<dbReference type="CDD" id="cd00167">
    <property type="entry name" value="SANT"/>
    <property type="match status" value="1"/>
</dbReference>
<dbReference type="Proteomes" id="UP000332933">
    <property type="component" value="Unassembled WGS sequence"/>
</dbReference>
<dbReference type="EMBL" id="VJMH01005102">
    <property type="protein sequence ID" value="KAF0701094.1"/>
    <property type="molecule type" value="Genomic_DNA"/>
</dbReference>
<gene>
    <name evidence="4" type="primary">Aste57867_8391</name>
    <name evidence="3" type="ORF">As57867_008359</name>
    <name evidence="4" type="ORF">ASTE57867_8391</name>
</gene>
<accession>A0A485KK95</accession>
<evidence type="ECO:0000259" key="2">
    <source>
        <dbReference type="PROSITE" id="PS51294"/>
    </source>
</evidence>
<feature type="domain" description="HTH myb-type" evidence="2">
    <location>
        <begin position="1"/>
        <end position="40"/>
    </location>
</feature>
<dbReference type="InterPro" id="IPR017930">
    <property type="entry name" value="Myb_dom"/>
</dbReference>
<proteinExistence type="predicted"/>
<dbReference type="EMBL" id="CAADRA010005123">
    <property type="protein sequence ID" value="VFT85277.1"/>
    <property type="molecule type" value="Genomic_DNA"/>
</dbReference>
<dbReference type="AlphaFoldDB" id="A0A485KK95"/>
<organism evidence="4 5">
    <name type="scientific">Aphanomyces stellatus</name>
    <dbReference type="NCBI Taxonomy" id="120398"/>
    <lineage>
        <taxon>Eukaryota</taxon>
        <taxon>Sar</taxon>
        <taxon>Stramenopiles</taxon>
        <taxon>Oomycota</taxon>
        <taxon>Saprolegniomycetes</taxon>
        <taxon>Saprolegniales</taxon>
        <taxon>Verrucalvaceae</taxon>
        <taxon>Aphanomyces</taxon>
    </lineage>
</organism>
<dbReference type="Pfam" id="PF00249">
    <property type="entry name" value="Myb_DNA-binding"/>
    <property type="match status" value="1"/>
</dbReference>
<name>A0A485KK95_9STRA</name>
<dbReference type="PROSITE" id="PS51294">
    <property type="entry name" value="HTH_MYB"/>
    <property type="match status" value="1"/>
</dbReference>
<dbReference type="OrthoDB" id="2143914at2759"/>
<feature type="domain" description="Myb-like" evidence="1">
    <location>
        <begin position="1"/>
        <end position="36"/>
    </location>
</feature>